<gene>
    <name evidence="6" type="ORF">BJ878DRAFT_497659</name>
</gene>
<dbReference type="InterPro" id="IPR015943">
    <property type="entry name" value="WD40/YVTN_repeat-like_dom_sf"/>
</dbReference>
<feature type="region of interest" description="Disordered" evidence="5">
    <location>
        <begin position="1"/>
        <end position="26"/>
    </location>
</feature>
<evidence type="ECO:0000313" key="6">
    <source>
        <dbReference type="EMBL" id="KAG9246331.1"/>
    </source>
</evidence>
<evidence type="ECO:0000256" key="5">
    <source>
        <dbReference type="SAM" id="MobiDB-lite"/>
    </source>
</evidence>
<dbReference type="AlphaFoldDB" id="A0A9P8CIC8"/>
<reference evidence="6" key="1">
    <citation type="journal article" date="2021" name="IMA Fungus">
        <title>Genomic characterization of three marine fungi, including Emericellopsis atlantica sp. nov. with signatures of a generalist lifestyle and marine biomass degradation.</title>
        <authorList>
            <person name="Hagestad O.C."/>
            <person name="Hou L."/>
            <person name="Andersen J.H."/>
            <person name="Hansen E.H."/>
            <person name="Altermark B."/>
            <person name="Li C."/>
            <person name="Kuhnert E."/>
            <person name="Cox R.J."/>
            <person name="Crous P.W."/>
            <person name="Spatafora J.W."/>
            <person name="Lail K."/>
            <person name="Amirebrahimi M."/>
            <person name="Lipzen A."/>
            <person name="Pangilinan J."/>
            <person name="Andreopoulos W."/>
            <person name="Hayes R.D."/>
            <person name="Ng V."/>
            <person name="Grigoriev I.V."/>
            <person name="Jackson S.A."/>
            <person name="Sutton T.D.S."/>
            <person name="Dobson A.D.W."/>
            <person name="Rama T."/>
        </authorList>
    </citation>
    <scope>NUCLEOTIDE SEQUENCE</scope>
    <source>
        <strain evidence="6">TRa3180A</strain>
    </source>
</reference>
<dbReference type="PANTHER" id="PTHR22839">
    <property type="entry name" value="THO COMPLEX SUBUNIT 3 THO3"/>
    <property type="match status" value="1"/>
</dbReference>
<accession>A0A9P8CIC8</accession>
<dbReference type="GO" id="GO:0000445">
    <property type="term" value="C:THO complex part of transcription export complex"/>
    <property type="evidence" value="ECO:0007669"/>
    <property type="project" value="TreeGrafter"/>
</dbReference>
<dbReference type="SUPFAM" id="SSF50978">
    <property type="entry name" value="WD40 repeat-like"/>
    <property type="match status" value="1"/>
</dbReference>
<dbReference type="InterPro" id="IPR036322">
    <property type="entry name" value="WD40_repeat_dom_sf"/>
</dbReference>
<dbReference type="FunFam" id="2.130.10.10:FF:000870">
    <property type="entry name" value="WD repeat-containing protein"/>
    <property type="match status" value="1"/>
</dbReference>
<dbReference type="PROSITE" id="PS50294">
    <property type="entry name" value="WD_REPEATS_REGION"/>
    <property type="match status" value="3"/>
</dbReference>
<protein>
    <submittedName>
        <fullName evidence="6">WD40-repeat-containing domain protein</fullName>
    </submittedName>
</protein>
<dbReference type="Gene3D" id="2.130.10.10">
    <property type="entry name" value="YVTN repeat-like/Quinoprotein amine dehydrogenase"/>
    <property type="match status" value="2"/>
</dbReference>
<evidence type="ECO:0000256" key="3">
    <source>
        <dbReference type="ARBA" id="ARBA00046343"/>
    </source>
</evidence>
<dbReference type="PROSITE" id="PS00678">
    <property type="entry name" value="WD_REPEATS_1"/>
    <property type="match status" value="1"/>
</dbReference>
<keyword evidence="1 4" id="KW-0853">WD repeat</keyword>
<dbReference type="SMART" id="SM00320">
    <property type="entry name" value="WD40"/>
    <property type="match status" value="5"/>
</dbReference>
<feature type="repeat" description="WD" evidence="4">
    <location>
        <begin position="211"/>
        <end position="243"/>
    </location>
</feature>
<dbReference type="Pfam" id="PF00400">
    <property type="entry name" value="WD40"/>
    <property type="match status" value="5"/>
</dbReference>
<dbReference type="PROSITE" id="PS50082">
    <property type="entry name" value="WD_REPEATS_2"/>
    <property type="match status" value="3"/>
</dbReference>
<evidence type="ECO:0000313" key="7">
    <source>
        <dbReference type="Proteomes" id="UP000887226"/>
    </source>
</evidence>
<feature type="repeat" description="WD" evidence="4">
    <location>
        <begin position="76"/>
        <end position="118"/>
    </location>
</feature>
<sequence length="332" mass="36768">MPPGRRLNPPREKFSHHFGGLRNEAYLDPPPRGGIFPELKTIAWNPTGTLIATGASDKTLRVWNPEKHSVRYTTDLKGHTAAIVKVAFNPVKEAELCSVSIDGVVKFWDVKLRKATNNITGLGEAVSMAWCPDGESVVVGSKDNTLHILSPTNSIPLASHKQDMQTQHIAFCWSTKRIFVTTGEGKIRILFYPGFEPAIHIPYDSQKEFMLNGHTSTCTAVELQPTGRYLATGGADSIIALWDTADWICQRTLPHLDGSVLGISFSFDGSYIVGSGDEKEGRKLEIIHTETGDHIHTIQTSAPARIVAWHPLRNVLAYVEQNTLRIIGYDYR</sequence>
<dbReference type="PANTHER" id="PTHR22839:SF0">
    <property type="entry name" value="THO COMPLEX SUBUNIT 3"/>
    <property type="match status" value="1"/>
</dbReference>
<dbReference type="InterPro" id="IPR001680">
    <property type="entry name" value="WD40_rpt"/>
</dbReference>
<organism evidence="6 7">
    <name type="scientific">Calycina marina</name>
    <dbReference type="NCBI Taxonomy" id="1763456"/>
    <lineage>
        <taxon>Eukaryota</taxon>
        <taxon>Fungi</taxon>
        <taxon>Dikarya</taxon>
        <taxon>Ascomycota</taxon>
        <taxon>Pezizomycotina</taxon>
        <taxon>Leotiomycetes</taxon>
        <taxon>Helotiales</taxon>
        <taxon>Pezizellaceae</taxon>
        <taxon>Calycina</taxon>
    </lineage>
</organism>
<evidence type="ECO:0000256" key="4">
    <source>
        <dbReference type="PROSITE-ProRule" id="PRU00221"/>
    </source>
</evidence>
<comment type="similarity">
    <text evidence="3">Belongs to the THOC3 family.</text>
</comment>
<dbReference type="InterPro" id="IPR020472">
    <property type="entry name" value="WD40_PAC1"/>
</dbReference>
<keyword evidence="7" id="KW-1185">Reference proteome</keyword>
<dbReference type="InterPro" id="IPR040132">
    <property type="entry name" value="Tex1/THOC3"/>
</dbReference>
<dbReference type="InterPro" id="IPR019775">
    <property type="entry name" value="WD40_repeat_CS"/>
</dbReference>
<dbReference type="OrthoDB" id="340259at2759"/>
<dbReference type="PRINTS" id="PR00320">
    <property type="entry name" value="GPROTEINBRPT"/>
</dbReference>
<evidence type="ECO:0000256" key="2">
    <source>
        <dbReference type="ARBA" id="ARBA00022737"/>
    </source>
</evidence>
<name>A0A9P8CIC8_9HELO</name>
<proteinExistence type="inferred from homology"/>
<evidence type="ECO:0000256" key="1">
    <source>
        <dbReference type="ARBA" id="ARBA00022574"/>
    </source>
</evidence>
<feature type="repeat" description="WD" evidence="4">
    <location>
        <begin position="39"/>
        <end position="73"/>
    </location>
</feature>
<comment type="caution">
    <text evidence="6">The sequence shown here is derived from an EMBL/GenBank/DDBJ whole genome shotgun (WGS) entry which is preliminary data.</text>
</comment>
<dbReference type="EMBL" id="MU253809">
    <property type="protein sequence ID" value="KAG9246331.1"/>
    <property type="molecule type" value="Genomic_DNA"/>
</dbReference>
<dbReference type="Proteomes" id="UP000887226">
    <property type="component" value="Unassembled WGS sequence"/>
</dbReference>
<keyword evidence="2" id="KW-0677">Repeat</keyword>
<dbReference type="GO" id="GO:0006406">
    <property type="term" value="P:mRNA export from nucleus"/>
    <property type="evidence" value="ECO:0007669"/>
    <property type="project" value="InterPro"/>
</dbReference>